<dbReference type="EMBL" id="AMQM01000339">
    <property type="status" value="NOT_ANNOTATED_CDS"/>
    <property type="molecule type" value="Genomic_DNA"/>
</dbReference>
<feature type="region of interest" description="Disordered" evidence="7">
    <location>
        <begin position="1"/>
        <end position="23"/>
    </location>
</feature>
<dbReference type="GO" id="GO:0017025">
    <property type="term" value="F:TBP-class protein binding"/>
    <property type="evidence" value="ECO:0000318"/>
    <property type="project" value="GO_Central"/>
</dbReference>
<dbReference type="GO" id="GO:0046982">
    <property type="term" value="F:protein heterodimerization activity"/>
    <property type="evidence" value="ECO:0007669"/>
    <property type="project" value="InterPro"/>
</dbReference>
<dbReference type="GO" id="GO:0005669">
    <property type="term" value="C:transcription factor TFIID complex"/>
    <property type="evidence" value="ECO:0000318"/>
    <property type="project" value="GO_Central"/>
</dbReference>
<dbReference type="GO" id="GO:0000124">
    <property type="term" value="C:SAGA complex"/>
    <property type="evidence" value="ECO:0007669"/>
    <property type="project" value="InterPro"/>
</dbReference>
<dbReference type="OrthoDB" id="2193432at2759"/>
<sequence length="232" mass="25802">MAENLGSEFASPCPPASAQTASLTPQLLASPSADRQNFPAGSIVQQQQISATSVAMSNNPTNNNNISNNNNNTNNNTNNNNNNVFFSNSSINNNNNNNMIMNNNSFAATKNLFTNDNSNNNNNNIMLIDKQRLTDLAKEVDPMLQLEEDVEEMLIMITDDFIDNVVSTSCDLAKNRKSNALEVKDLQLILERNHNIWVPGFGTEEIRPIKKSHMAEAHKQRLNLIKKTLKKI</sequence>
<reference evidence="11" key="1">
    <citation type="submission" date="2012-12" db="EMBL/GenBank/DDBJ databases">
        <authorList>
            <person name="Hellsten U."/>
            <person name="Grimwood J."/>
            <person name="Chapman J.A."/>
            <person name="Shapiro H."/>
            <person name="Aerts A."/>
            <person name="Otillar R.P."/>
            <person name="Terry A.Y."/>
            <person name="Boore J.L."/>
            <person name="Simakov O."/>
            <person name="Marletaz F."/>
            <person name="Cho S.-J."/>
            <person name="Edsinger-Gonzales E."/>
            <person name="Havlak P."/>
            <person name="Kuo D.-H."/>
            <person name="Larsson T."/>
            <person name="Lv J."/>
            <person name="Arendt D."/>
            <person name="Savage R."/>
            <person name="Osoegawa K."/>
            <person name="de Jong P."/>
            <person name="Lindberg D.R."/>
            <person name="Seaver E.C."/>
            <person name="Weisblat D.A."/>
            <person name="Putnam N.H."/>
            <person name="Grigoriev I.V."/>
            <person name="Rokhsar D.S."/>
        </authorList>
    </citation>
    <scope>NUCLEOTIDE SEQUENCE</scope>
</reference>
<evidence type="ECO:0000313" key="9">
    <source>
        <dbReference type="EMBL" id="ESO13140.1"/>
    </source>
</evidence>
<evidence type="ECO:0000256" key="5">
    <source>
        <dbReference type="ARBA" id="ARBA00023163"/>
    </source>
</evidence>
<evidence type="ECO:0000256" key="3">
    <source>
        <dbReference type="ARBA" id="ARBA00017484"/>
    </source>
</evidence>
<dbReference type="CTD" id="20198437"/>
<reference evidence="10" key="3">
    <citation type="submission" date="2015-06" db="UniProtKB">
        <authorList>
            <consortium name="EnsemblMetazoa"/>
        </authorList>
    </citation>
    <scope>IDENTIFICATION</scope>
</reference>
<dbReference type="SUPFAM" id="SSF47113">
    <property type="entry name" value="Histone-fold"/>
    <property type="match status" value="1"/>
</dbReference>
<evidence type="ECO:0000259" key="8">
    <source>
        <dbReference type="Pfam" id="PF03847"/>
    </source>
</evidence>
<protein>
    <recommendedName>
        <fullName evidence="3">Transcription initiation factor TFIID subunit 12</fullName>
    </recommendedName>
</protein>
<dbReference type="GO" id="GO:0051123">
    <property type="term" value="P:RNA polymerase II preinitiation complex assembly"/>
    <property type="evidence" value="ECO:0000318"/>
    <property type="project" value="GO_Central"/>
</dbReference>
<feature type="region of interest" description="Disordered" evidence="7">
    <location>
        <begin position="55"/>
        <end position="90"/>
    </location>
</feature>
<keyword evidence="11" id="KW-1185">Reference proteome</keyword>
<organism evidence="10 11">
    <name type="scientific">Helobdella robusta</name>
    <name type="common">Californian leech</name>
    <dbReference type="NCBI Taxonomy" id="6412"/>
    <lineage>
        <taxon>Eukaryota</taxon>
        <taxon>Metazoa</taxon>
        <taxon>Spiralia</taxon>
        <taxon>Lophotrochozoa</taxon>
        <taxon>Annelida</taxon>
        <taxon>Clitellata</taxon>
        <taxon>Hirudinea</taxon>
        <taxon>Rhynchobdellida</taxon>
        <taxon>Glossiphoniidae</taxon>
        <taxon>Helobdella</taxon>
    </lineage>
</organism>
<dbReference type="AlphaFoldDB" id="T1EPD7"/>
<dbReference type="OMA" id="EEMLIMI"/>
<dbReference type="FunFam" id="1.10.20.10:FF:000011">
    <property type="entry name" value="Transcription initiation factor TFIID subunit 12"/>
    <property type="match status" value="1"/>
</dbReference>
<evidence type="ECO:0000256" key="6">
    <source>
        <dbReference type="ARBA" id="ARBA00023242"/>
    </source>
</evidence>
<comment type="similarity">
    <text evidence="2">Belongs to the TAF12 family.</text>
</comment>
<dbReference type="CDD" id="cd07981">
    <property type="entry name" value="HFD_TAF12"/>
    <property type="match status" value="1"/>
</dbReference>
<proteinExistence type="inferred from homology"/>
<evidence type="ECO:0000256" key="2">
    <source>
        <dbReference type="ARBA" id="ARBA00007530"/>
    </source>
</evidence>
<keyword evidence="4" id="KW-0805">Transcription regulation</keyword>
<feature type="compositionally biased region" description="Low complexity" evidence="7">
    <location>
        <begin position="56"/>
        <end position="90"/>
    </location>
</feature>
<name>T1EPD7_HELRO</name>
<accession>T1EPD7</accession>
<evidence type="ECO:0000256" key="1">
    <source>
        <dbReference type="ARBA" id="ARBA00004123"/>
    </source>
</evidence>
<dbReference type="HOGENOM" id="CLU_093619_1_0_1"/>
<dbReference type="KEGG" id="hro:HELRODRAFT_159763"/>
<reference evidence="9 11" key="2">
    <citation type="journal article" date="2013" name="Nature">
        <title>Insights into bilaterian evolution from three spiralian genomes.</title>
        <authorList>
            <person name="Simakov O."/>
            <person name="Marletaz F."/>
            <person name="Cho S.J."/>
            <person name="Edsinger-Gonzales E."/>
            <person name="Havlak P."/>
            <person name="Hellsten U."/>
            <person name="Kuo D.H."/>
            <person name="Larsson T."/>
            <person name="Lv J."/>
            <person name="Arendt D."/>
            <person name="Savage R."/>
            <person name="Osoegawa K."/>
            <person name="de Jong P."/>
            <person name="Grimwood J."/>
            <person name="Chapman J.A."/>
            <person name="Shapiro H."/>
            <person name="Aerts A."/>
            <person name="Otillar R.P."/>
            <person name="Terry A.Y."/>
            <person name="Boore J.L."/>
            <person name="Grigoriev I.V."/>
            <person name="Lindberg D.R."/>
            <person name="Seaver E.C."/>
            <person name="Weisblat D.A."/>
            <person name="Putnam N.H."/>
            <person name="Rokhsar D.S."/>
        </authorList>
    </citation>
    <scope>NUCLEOTIDE SEQUENCE</scope>
</reference>
<dbReference type="InterPro" id="IPR009072">
    <property type="entry name" value="Histone-fold"/>
</dbReference>
<comment type="subcellular location">
    <subcellularLocation>
        <location evidence="1">Nucleus</location>
    </subcellularLocation>
</comment>
<evidence type="ECO:0000256" key="4">
    <source>
        <dbReference type="ARBA" id="ARBA00023015"/>
    </source>
</evidence>
<dbReference type="EnsemblMetazoa" id="HelroT159763">
    <property type="protein sequence ID" value="HelroP159763"/>
    <property type="gene ID" value="HelroG159763"/>
</dbReference>
<dbReference type="STRING" id="6412.T1EPD7"/>
<dbReference type="InterPro" id="IPR003228">
    <property type="entry name" value="TFIID_TAF12_dom"/>
</dbReference>
<dbReference type="Pfam" id="PF03847">
    <property type="entry name" value="TFIID_20kDa"/>
    <property type="match status" value="1"/>
</dbReference>
<dbReference type="InterPro" id="IPR037794">
    <property type="entry name" value="TAF12"/>
</dbReference>
<evidence type="ECO:0000313" key="10">
    <source>
        <dbReference type="EnsemblMetazoa" id="HelroP159763"/>
    </source>
</evidence>
<dbReference type="PANTHER" id="PTHR12264:SF21">
    <property type="entry name" value="TRANSCRIPTION INITIATION FACTOR TFIID SUBUNIT 12"/>
    <property type="match status" value="1"/>
</dbReference>
<keyword evidence="6" id="KW-0539">Nucleus</keyword>
<dbReference type="eggNOG" id="KOG1142">
    <property type="taxonomic scope" value="Eukaryota"/>
</dbReference>
<evidence type="ECO:0000313" key="11">
    <source>
        <dbReference type="Proteomes" id="UP000015101"/>
    </source>
</evidence>
<dbReference type="InParanoid" id="T1EPD7"/>
<dbReference type="Proteomes" id="UP000015101">
    <property type="component" value="Unassembled WGS sequence"/>
</dbReference>
<dbReference type="EMBL" id="KB095811">
    <property type="protein sequence ID" value="ESO13140.1"/>
    <property type="molecule type" value="Genomic_DNA"/>
</dbReference>
<dbReference type="Gene3D" id="1.10.20.10">
    <property type="entry name" value="Histone, subunit A"/>
    <property type="match status" value="1"/>
</dbReference>
<dbReference type="GO" id="GO:0003677">
    <property type="term" value="F:DNA binding"/>
    <property type="evidence" value="ECO:0000318"/>
    <property type="project" value="GO_Central"/>
</dbReference>
<dbReference type="RefSeq" id="XP_009009860.1">
    <property type="nucleotide sequence ID" value="XM_009011612.1"/>
</dbReference>
<gene>
    <name evidence="10" type="primary">20198437</name>
    <name evidence="9" type="ORF">HELRODRAFT_159763</name>
</gene>
<keyword evidence="5" id="KW-0804">Transcription</keyword>
<dbReference type="GeneID" id="20198437"/>
<evidence type="ECO:0000256" key="7">
    <source>
        <dbReference type="SAM" id="MobiDB-lite"/>
    </source>
</evidence>
<dbReference type="PANTHER" id="PTHR12264">
    <property type="entry name" value="TRANSCRIPTION INITIATION FACTOR TFIID SUBUNIT 12"/>
    <property type="match status" value="1"/>
</dbReference>
<feature type="domain" description="Transcription initiation factor TFIID subunit 12" evidence="8">
    <location>
        <begin position="130"/>
        <end position="196"/>
    </location>
</feature>